<organism evidence="2 3">
    <name type="scientific">Candidatus Nitrospira inopinata</name>
    <dbReference type="NCBI Taxonomy" id="1715989"/>
    <lineage>
        <taxon>Bacteria</taxon>
        <taxon>Pseudomonadati</taxon>
        <taxon>Nitrospirota</taxon>
        <taxon>Nitrospiria</taxon>
        <taxon>Nitrospirales</taxon>
        <taxon>Nitrospiraceae</taxon>
        <taxon>Nitrospira</taxon>
    </lineage>
</organism>
<dbReference type="KEGG" id="nio:NITINOP_1409"/>
<evidence type="ECO:0000313" key="2">
    <source>
        <dbReference type="EMBL" id="CUQ66384.1"/>
    </source>
</evidence>
<evidence type="ECO:0000256" key="1">
    <source>
        <dbReference type="SAM" id="MobiDB-lite"/>
    </source>
</evidence>
<dbReference type="AlphaFoldDB" id="A0A0S4KSX9"/>
<dbReference type="Proteomes" id="UP000066284">
    <property type="component" value="Chromosome 1"/>
</dbReference>
<sequence length="361" mass="39406">MCAGRSPAQIESPQCFALMVRWLNAAMPSLLIKRFPYGLGIVLILLSPCIARAETPDFAEEELTTVEEPESDQATETTDVSAGDANPSITLTGQVWRTKPGIVFLKTPVGLLTLSSKTTLKNVLASQAVTFWVHDVHSAIDIRKRSDGSLIHRYLGGPFKRSDDDPTKLLRWSPEGEKAVAFGAYERSLAGFREGDPVTVEVDETDTVVGVHDVQFDLQIGQLPTGRSAAHLVLTGTVDKLKSNFIFLRTPIGIINVNAKIGIKDVRVGHTMTLYIHARHMVADVSAPHAPSTTRRFVTGPLEFAAPDRTSVKLWTPEGEQIYPLDSVHHGKTALAGLKEGHTITAELNGRGDVVDFHRPH</sequence>
<gene>
    <name evidence="2" type="ORF">NITINOP_1409</name>
</gene>
<feature type="compositionally biased region" description="Acidic residues" evidence="1">
    <location>
        <begin position="61"/>
        <end position="73"/>
    </location>
</feature>
<evidence type="ECO:0000313" key="3">
    <source>
        <dbReference type="Proteomes" id="UP000066284"/>
    </source>
</evidence>
<name>A0A0S4KSX9_9BACT</name>
<dbReference type="EMBL" id="LN885086">
    <property type="protein sequence ID" value="CUQ66384.1"/>
    <property type="molecule type" value="Genomic_DNA"/>
</dbReference>
<proteinExistence type="predicted"/>
<dbReference type="STRING" id="1715989.NITINOP_1409"/>
<reference evidence="3" key="1">
    <citation type="submission" date="2015-09" db="EMBL/GenBank/DDBJ databases">
        <authorList>
            <person name="Daims H."/>
        </authorList>
    </citation>
    <scope>NUCLEOTIDE SEQUENCE [LARGE SCALE GENOMIC DNA]</scope>
</reference>
<feature type="region of interest" description="Disordered" evidence="1">
    <location>
        <begin position="61"/>
        <end position="84"/>
    </location>
</feature>
<accession>A0A0S4KSX9</accession>
<keyword evidence="3" id="KW-1185">Reference proteome</keyword>
<protein>
    <submittedName>
        <fullName evidence="2">Uncharacterized protein</fullName>
    </submittedName>
</protein>